<dbReference type="Proteomes" id="UP000249623">
    <property type="component" value="Chromosome 1"/>
</dbReference>
<proteinExistence type="predicted"/>
<name>A0A2X3V8N9_STRSA</name>
<reference evidence="3 4" key="1">
    <citation type="submission" date="2018-06" db="EMBL/GenBank/DDBJ databases">
        <authorList>
            <consortium name="Pathogen Informatics"/>
            <person name="Doyle S."/>
        </authorList>
    </citation>
    <scope>NUCLEOTIDE SEQUENCE [LARGE SCALE GENOMIC DNA]</scope>
    <source>
        <strain evidence="3 4">NCTC11085</strain>
    </source>
</reference>
<dbReference type="AlphaFoldDB" id="A0A2X3V8N9"/>
<keyword evidence="1" id="KW-0472">Membrane</keyword>
<gene>
    <name evidence="2" type="ORF">D8888_08680</name>
    <name evidence="3" type="ORF">NCTC11085_00258</name>
</gene>
<dbReference type="Proteomes" id="UP000272846">
    <property type="component" value="Unassembled WGS sequence"/>
</dbReference>
<dbReference type="EMBL" id="LS483346">
    <property type="protein sequence ID" value="SQF33785.1"/>
    <property type="molecule type" value="Genomic_DNA"/>
</dbReference>
<dbReference type="EMBL" id="RJMK01000003">
    <property type="protein sequence ID" value="RSI07804.1"/>
    <property type="molecule type" value="Genomic_DNA"/>
</dbReference>
<reference evidence="2 5" key="2">
    <citation type="submission" date="2018-11" db="EMBL/GenBank/DDBJ databases">
        <title>Species Designations Belie Phenotypic and Genotypic Heterogeneity in Oral Streptococci.</title>
        <authorList>
            <person name="Velsko I."/>
        </authorList>
    </citation>
    <scope>NUCLEOTIDE SEQUENCE [LARGE SCALE GENOMIC DNA]</scope>
    <source>
        <strain evidence="2 5">KLC04</strain>
    </source>
</reference>
<evidence type="ECO:0000256" key="1">
    <source>
        <dbReference type="SAM" id="Phobius"/>
    </source>
</evidence>
<evidence type="ECO:0000313" key="2">
    <source>
        <dbReference type="EMBL" id="RSI07804.1"/>
    </source>
</evidence>
<sequence length="173" mass="20103">MDKLLTKIGVILSFARYLIFLLIFLLLVGVAGIFFGGQNSQGNFIFDYGDFIIEAPIIYPLLILIMAIVICFIFIKLLGIWSRLLLEFSNDKYFKIKNLKYLKQSFLFLISSTILQLLINLVINILNIDNVSSLFDFSIKNYLINILFLALNYFLIIVFKKGYYIQKENEEII</sequence>
<accession>A0A2X3V8N9</accession>
<organism evidence="3 4">
    <name type="scientific">Streptococcus sanguinis</name>
    <dbReference type="NCBI Taxonomy" id="1305"/>
    <lineage>
        <taxon>Bacteria</taxon>
        <taxon>Bacillati</taxon>
        <taxon>Bacillota</taxon>
        <taxon>Bacilli</taxon>
        <taxon>Lactobacillales</taxon>
        <taxon>Streptococcaceae</taxon>
        <taxon>Streptococcus</taxon>
    </lineage>
</organism>
<evidence type="ECO:0000313" key="5">
    <source>
        <dbReference type="Proteomes" id="UP000272846"/>
    </source>
</evidence>
<keyword evidence="1" id="KW-0812">Transmembrane</keyword>
<keyword evidence="1" id="KW-1133">Transmembrane helix</keyword>
<protein>
    <submittedName>
        <fullName evidence="3">Membrane protein</fullName>
    </submittedName>
</protein>
<feature type="transmembrane region" description="Helical" evidence="1">
    <location>
        <begin position="12"/>
        <end position="37"/>
    </location>
</feature>
<evidence type="ECO:0000313" key="4">
    <source>
        <dbReference type="Proteomes" id="UP000249623"/>
    </source>
</evidence>
<feature type="transmembrane region" description="Helical" evidence="1">
    <location>
        <begin position="139"/>
        <end position="159"/>
    </location>
</feature>
<dbReference type="RefSeq" id="WP_002906198.1">
    <property type="nucleotide sequence ID" value="NZ_CP071413.1"/>
</dbReference>
<feature type="transmembrane region" description="Helical" evidence="1">
    <location>
        <begin position="57"/>
        <end position="86"/>
    </location>
</feature>
<evidence type="ECO:0000313" key="3">
    <source>
        <dbReference type="EMBL" id="SQF33785.1"/>
    </source>
</evidence>
<feature type="transmembrane region" description="Helical" evidence="1">
    <location>
        <begin position="106"/>
        <end position="127"/>
    </location>
</feature>